<dbReference type="InterPro" id="IPR011707">
    <property type="entry name" value="Cu-oxidase-like_N"/>
</dbReference>
<dbReference type="Pfam" id="PF07732">
    <property type="entry name" value="Cu-oxidase_3"/>
    <property type="match status" value="1"/>
</dbReference>
<dbReference type="InterPro" id="IPR002355">
    <property type="entry name" value="Cu_oxidase_Cu_BS"/>
</dbReference>
<accession>A0ABY5PFQ7</accession>
<evidence type="ECO:0000313" key="7">
    <source>
        <dbReference type="EMBL" id="UUY03340.1"/>
    </source>
</evidence>
<dbReference type="NCBIfam" id="TIGR01409">
    <property type="entry name" value="TAT_signal_seq"/>
    <property type="match status" value="1"/>
</dbReference>
<evidence type="ECO:0000259" key="6">
    <source>
        <dbReference type="Pfam" id="PF07732"/>
    </source>
</evidence>
<evidence type="ECO:0000313" key="8">
    <source>
        <dbReference type="Proteomes" id="UP001058860"/>
    </source>
</evidence>
<dbReference type="InterPro" id="IPR045087">
    <property type="entry name" value="Cu-oxidase_fam"/>
</dbReference>
<keyword evidence="1" id="KW-0479">Metal-binding</keyword>
<keyword evidence="3" id="KW-0186">Copper</keyword>
<dbReference type="SUPFAM" id="SSF49503">
    <property type="entry name" value="Cupredoxins"/>
    <property type="match status" value="2"/>
</dbReference>
<reference evidence="8" key="1">
    <citation type="submission" date="2021-11" db="EMBL/GenBank/DDBJ databases">
        <title>Cultivation dependent microbiological survey of springs from the worlds oldest radium mine currently devoted to the extraction of radon-saturated water.</title>
        <authorList>
            <person name="Kapinusova G."/>
            <person name="Smrhova T."/>
            <person name="Strejcek M."/>
            <person name="Suman J."/>
            <person name="Jani K."/>
            <person name="Pajer P."/>
            <person name="Uhlik O."/>
        </authorList>
    </citation>
    <scope>NUCLEOTIDE SEQUENCE [LARGE SCALE GENOMIC DNA]</scope>
    <source>
        <strain evidence="8">J379</strain>
    </source>
</reference>
<dbReference type="PROSITE" id="PS00080">
    <property type="entry name" value="MULTICOPPER_OXIDASE2"/>
    <property type="match status" value="1"/>
</dbReference>
<protein>
    <submittedName>
        <fullName evidence="7">Multicopper oxidase domain-containing protein</fullName>
    </submittedName>
</protein>
<proteinExistence type="predicted"/>
<dbReference type="InterPro" id="IPR019546">
    <property type="entry name" value="TAT_signal_bac_arc"/>
</dbReference>
<keyword evidence="8" id="KW-1185">Reference proteome</keyword>
<dbReference type="Pfam" id="PF07731">
    <property type="entry name" value="Cu-oxidase_2"/>
    <property type="match status" value="1"/>
</dbReference>
<sequence length="351" mass="39094">MAKNRLDRRSFLGASAGTALLCTIGGETFRVSNADDLKRADAKAASLSRPRQASQELTGFPQPEPAPGGQVREYWIQARSRWWDILPNKRDDWHDVPIRGKSTYRAFVYQEMTAGFAAPKGPPVIPGPTLKCEVGDLLVVHFRNADRELEQAVTMHPHGVHYNPEYDGAYMGAYTRTGGFVQPGEEFTYRWEARPDSVGVWPYHDHGPNHTLNTMRGLFGAIIVYPKGGKIPDLERVLFLHALTPPVTGLKTARQCINGRAFAGNTPTIQAKVGQDVALHVIGMDDAFHDFHLHGHRWLDAAGTYVDTPTVGPNETITARFTEDNPGRWLYHCHVFSHQDGGMAGWYVVDR</sequence>
<dbReference type="InterPro" id="IPR008972">
    <property type="entry name" value="Cupredoxin"/>
</dbReference>
<keyword evidence="2" id="KW-0560">Oxidoreductase</keyword>
<organism evidence="7 8">
    <name type="scientific">Svornostia abyssi</name>
    <dbReference type="NCBI Taxonomy" id="2898438"/>
    <lineage>
        <taxon>Bacteria</taxon>
        <taxon>Bacillati</taxon>
        <taxon>Actinomycetota</taxon>
        <taxon>Thermoleophilia</taxon>
        <taxon>Solirubrobacterales</taxon>
        <taxon>Baekduiaceae</taxon>
        <taxon>Svornostia</taxon>
    </lineage>
</organism>
<feature type="region of interest" description="Disordered" evidence="4">
    <location>
        <begin position="42"/>
        <end position="69"/>
    </location>
</feature>
<feature type="domain" description="Plastocyanin-like" evidence="5">
    <location>
        <begin position="252"/>
        <end position="350"/>
    </location>
</feature>
<dbReference type="InterPro" id="IPR033138">
    <property type="entry name" value="Cu_oxidase_CS"/>
</dbReference>
<dbReference type="InterPro" id="IPR006311">
    <property type="entry name" value="TAT_signal"/>
</dbReference>
<dbReference type="PANTHER" id="PTHR11709:SF394">
    <property type="entry name" value="FI03373P-RELATED"/>
    <property type="match status" value="1"/>
</dbReference>
<dbReference type="Gene3D" id="2.60.40.420">
    <property type="entry name" value="Cupredoxins - blue copper proteins"/>
    <property type="match status" value="2"/>
</dbReference>
<name>A0ABY5PFQ7_9ACTN</name>
<evidence type="ECO:0000256" key="3">
    <source>
        <dbReference type="ARBA" id="ARBA00023008"/>
    </source>
</evidence>
<evidence type="ECO:0000256" key="2">
    <source>
        <dbReference type="ARBA" id="ARBA00023002"/>
    </source>
</evidence>
<dbReference type="PANTHER" id="PTHR11709">
    <property type="entry name" value="MULTI-COPPER OXIDASE"/>
    <property type="match status" value="1"/>
</dbReference>
<evidence type="ECO:0000256" key="1">
    <source>
        <dbReference type="ARBA" id="ARBA00022723"/>
    </source>
</evidence>
<evidence type="ECO:0000256" key="4">
    <source>
        <dbReference type="SAM" id="MobiDB-lite"/>
    </source>
</evidence>
<dbReference type="InterPro" id="IPR011706">
    <property type="entry name" value="Cu-oxidase_C"/>
</dbReference>
<feature type="domain" description="Plastocyanin-like" evidence="6">
    <location>
        <begin position="125"/>
        <end position="227"/>
    </location>
</feature>
<dbReference type="RefSeq" id="WP_353863848.1">
    <property type="nucleotide sequence ID" value="NZ_CP088295.1"/>
</dbReference>
<evidence type="ECO:0000259" key="5">
    <source>
        <dbReference type="Pfam" id="PF07731"/>
    </source>
</evidence>
<dbReference type="PROSITE" id="PS51318">
    <property type="entry name" value="TAT"/>
    <property type="match status" value="1"/>
</dbReference>
<dbReference type="EMBL" id="CP088295">
    <property type="protein sequence ID" value="UUY03340.1"/>
    <property type="molecule type" value="Genomic_DNA"/>
</dbReference>
<gene>
    <name evidence="7" type="ORF">LRS13_22145</name>
</gene>
<dbReference type="Proteomes" id="UP001058860">
    <property type="component" value="Chromosome"/>
</dbReference>
<dbReference type="PROSITE" id="PS00079">
    <property type="entry name" value="MULTICOPPER_OXIDASE1"/>
    <property type="match status" value="1"/>
</dbReference>